<keyword evidence="6" id="KW-0862">Zinc</keyword>
<organism evidence="9 10">
    <name type="scientific">Aquarana catesbeiana</name>
    <name type="common">American bullfrog</name>
    <name type="synonym">Rana catesbeiana</name>
    <dbReference type="NCBI Taxonomy" id="8400"/>
    <lineage>
        <taxon>Eukaryota</taxon>
        <taxon>Metazoa</taxon>
        <taxon>Chordata</taxon>
        <taxon>Craniata</taxon>
        <taxon>Vertebrata</taxon>
        <taxon>Euteleostomi</taxon>
        <taxon>Amphibia</taxon>
        <taxon>Batrachia</taxon>
        <taxon>Anura</taxon>
        <taxon>Neobatrachia</taxon>
        <taxon>Ranoidea</taxon>
        <taxon>Ranidae</taxon>
        <taxon>Aquarana</taxon>
    </lineage>
</organism>
<dbReference type="Pfam" id="PF09127">
    <property type="entry name" value="Leuk-A4-hydro_C"/>
    <property type="match status" value="1"/>
</dbReference>
<keyword evidence="3" id="KW-0645">Protease</keyword>
<sequence>MKPADELADLWSSSPLNMQDIGKMDVSSWKSYQMIYFLDQVLAKSPLPPGNVEELGKYYTKISEATNAELRLRWSQIVLKNDYQDHFSKVRDFLYCQVCEWEM</sequence>
<dbReference type="InterPro" id="IPR016024">
    <property type="entry name" value="ARM-type_fold"/>
</dbReference>
<dbReference type="GO" id="GO:0005615">
    <property type="term" value="C:extracellular space"/>
    <property type="evidence" value="ECO:0007669"/>
    <property type="project" value="TreeGrafter"/>
</dbReference>
<feature type="domain" description="Peptidase M1 leukotriene A4 hydrolase/aminopeptidase C-terminal" evidence="8">
    <location>
        <begin position="1"/>
        <end position="103"/>
    </location>
</feature>
<dbReference type="OrthoDB" id="79562at2759"/>
<dbReference type="InterPro" id="IPR034015">
    <property type="entry name" value="M1_LTA4H"/>
</dbReference>
<dbReference type="SMART" id="SM01263">
    <property type="entry name" value="Leuk-A4-hydro_C"/>
    <property type="match status" value="1"/>
</dbReference>
<keyword evidence="10" id="KW-1185">Reference proteome</keyword>
<reference evidence="10" key="1">
    <citation type="journal article" date="2017" name="Nat. Commun.">
        <title>The North American bullfrog draft genome provides insight into hormonal regulation of long noncoding RNA.</title>
        <authorList>
            <person name="Hammond S.A."/>
            <person name="Warren R.L."/>
            <person name="Vandervalk B.P."/>
            <person name="Kucuk E."/>
            <person name="Khan H."/>
            <person name="Gibb E.A."/>
            <person name="Pandoh P."/>
            <person name="Kirk H."/>
            <person name="Zhao Y."/>
            <person name="Jones M."/>
            <person name="Mungall A.J."/>
            <person name="Coope R."/>
            <person name="Pleasance S."/>
            <person name="Moore R.A."/>
            <person name="Holt R.A."/>
            <person name="Round J.M."/>
            <person name="Ohora S."/>
            <person name="Walle B.V."/>
            <person name="Veldhoen N."/>
            <person name="Helbing C.C."/>
            <person name="Birol I."/>
        </authorList>
    </citation>
    <scope>NUCLEOTIDE SEQUENCE [LARGE SCALE GENOMIC DNA]</scope>
</reference>
<dbReference type="Gene3D" id="1.25.40.320">
    <property type="entry name" value="Peptidase M1, leukotriene A4 hydrolase/aminopeptidase C-terminal domain"/>
    <property type="match status" value="1"/>
</dbReference>
<evidence type="ECO:0000256" key="6">
    <source>
        <dbReference type="ARBA" id="ARBA00022833"/>
    </source>
</evidence>
<dbReference type="GO" id="GO:0070006">
    <property type="term" value="F:metalloaminopeptidase activity"/>
    <property type="evidence" value="ECO:0007669"/>
    <property type="project" value="TreeGrafter"/>
</dbReference>
<gene>
    <name evidence="9" type="ORF">AB205_0101530</name>
</gene>
<dbReference type="InterPro" id="IPR038502">
    <property type="entry name" value="M1_LTA-4_hydro/amino_C_sf"/>
</dbReference>
<keyword evidence="7" id="KW-0482">Metalloprotease</keyword>
<evidence type="ECO:0000256" key="2">
    <source>
        <dbReference type="ARBA" id="ARBA00010136"/>
    </source>
</evidence>
<evidence type="ECO:0000256" key="7">
    <source>
        <dbReference type="ARBA" id="ARBA00023049"/>
    </source>
</evidence>
<keyword evidence="4" id="KW-0479">Metal-binding</keyword>
<dbReference type="EMBL" id="KZ060236">
    <property type="protein sequence ID" value="PIO12597.1"/>
    <property type="molecule type" value="Genomic_DNA"/>
</dbReference>
<dbReference type="PANTHER" id="PTHR45726">
    <property type="entry name" value="LEUKOTRIENE A-4 HYDROLASE"/>
    <property type="match status" value="1"/>
</dbReference>
<dbReference type="GO" id="GO:0006508">
    <property type="term" value="P:proteolysis"/>
    <property type="evidence" value="ECO:0007669"/>
    <property type="project" value="UniProtKB-KW"/>
</dbReference>
<protein>
    <recommendedName>
        <fullName evidence="8">Peptidase M1 leukotriene A4 hydrolase/aminopeptidase C-terminal domain-containing protein</fullName>
    </recommendedName>
</protein>
<evidence type="ECO:0000256" key="4">
    <source>
        <dbReference type="ARBA" id="ARBA00022723"/>
    </source>
</evidence>
<dbReference type="InterPro" id="IPR015211">
    <property type="entry name" value="Peptidase_M1_C"/>
</dbReference>
<accession>A0A2G9QAG9</accession>
<evidence type="ECO:0000313" key="10">
    <source>
        <dbReference type="Proteomes" id="UP000228934"/>
    </source>
</evidence>
<name>A0A2G9QAG9_AQUCT</name>
<dbReference type="GO" id="GO:0008270">
    <property type="term" value="F:zinc ion binding"/>
    <property type="evidence" value="ECO:0007669"/>
    <property type="project" value="InterPro"/>
</dbReference>
<dbReference type="AlphaFoldDB" id="A0A2G9QAG9"/>
<evidence type="ECO:0000256" key="3">
    <source>
        <dbReference type="ARBA" id="ARBA00022670"/>
    </source>
</evidence>
<proteinExistence type="inferred from homology"/>
<comment type="similarity">
    <text evidence="2">Belongs to the peptidase M1 family.</text>
</comment>
<evidence type="ECO:0000256" key="5">
    <source>
        <dbReference type="ARBA" id="ARBA00022801"/>
    </source>
</evidence>
<dbReference type="Proteomes" id="UP000228934">
    <property type="component" value="Unassembled WGS sequence"/>
</dbReference>
<evidence type="ECO:0000313" key="9">
    <source>
        <dbReference type="EMBL" id="PIO12597.1"/>
    </source>
</evidence>
<dbReference type="PANTHER" id="PTHR45726:SF1">
    <property type="entry name" value="AMINOPEPTIDASE B"/>
    <property type="match status" value="1"/>
</dbReference>
<comment type="cofactor">
    <cofactor evidence="1">
        <name>Zn(2+)</name>
        <dbReference type="ChEBI" id="CHEBI:29105"/>
    </cofactor>
</comment>
<evidence type="ECO:0000259" key="8">
    <source>
        <dbReference type="SMART" id="SM01263"/>
    </source>
</evidence>
<evidence type="ECO:0000256" key="1">
    <source>
        <dbReference type="ARBA" id="ARBA00001947"/>
    </source>
</evidence>
<keyword evidence="5" id="KW-0378">Hydrolase</keyword>
<dbReference type="SUPFAM" id="SSF48371">
    <property type="entry name" value="ARM repeat"/>
    <property type="match status" value="1"/>
</dbReference>